<dbReference type="EMBL" id="SJPT01000007">
    <property type="protein sequence ID" value="TWU20952.1"/>
    <property type="molecule type" value="Genomic_DNA"/>
</dbReference>
<dbReference type="Proteomes" id="UP000316304">
    <property type="component" value="Unassembled WGS sequence"/>
</dbReference>
<evidence type="ECO:0000313" key="1">
    <source>
        <dbReference type="EMBL" id="TWU20952.1"/>
    </source>
</evidence>
<proteinExistence type="predicted"/>
<dbReference type="Gene3D" id="3.30.1330.30">
    <property type="match status" value="1"/>
</dbReference>
<gene>
    <name evidence="1" type="ORF">Pla52o_39840</name>
</gene>
<evidence type="ECO:0000313" key="2">
    <source>
        <dbReference type="Proteomes" id="UP000316304"/>
    </source>
</evidence>
<dbReference type="RefSeq" id="WP_146596092.1">
    <property type="nucleotide sequence ID" value="NZ_SJPT01000007.1"/>
</dbReference>
<dbReference type="SUPFAM" id="SSF55315">
    <property type="entry name" value="L30e-like"/>
    <property type="match status" value="1"/>
</dbReference>
<reference evidence="1 2" key="1">
    <citation type="submission" date="2019-02" db="EMBL/GenBank/DDBJ databases">
        <title>Deep-cultivation of Planctomycetes and their phenomic and genomic characterization uncovers novel biology.</title>
        <authorList>
            <person name="Wiegand S."/>
            <person name="Jogler M."/>
            <person name="Boedeker C."/>
            <person name="Pinto D."/>
            <person name="Vollmers J."/>
            <person name="Rivas-Marin E."/>
            <person name="Kohn T."/>
            <person name="Peeters S.H."/>
            <person name="Heuer A."/>
            <person name="Rast P."/>
            <person name="Oberbeckmann S."/>
            <person name="Bunk B."/>
            <person name="Jeske O."/>
            <person name="Meyerdierks A."/>
            <person name="Storesund J.E."/>
            <person name="Kallscheuer N."/>
            <person name="Luecker S."/>
            <person name="Lage O.M."/>
            <person name="Pohl T."/>
            <person name="Merkel B.J."/>
            <person name="Hornburger P."/>
            <person name="Mueller R.-W."/>
            <person name="Bruemmer F."/>
            <person name="Labrenz M."/>
            <person name="Spormann A.M."/>
            <person name="Op Den Camp H."/>
            <person name="Overmann J."/>
            <person name="Amann R."/>
            <person name="Jetten M.S.M."/>
            <person name="Mascher T."/>
            <person name="Medema M.H."/>
            <person name="Devos D.P."/>
            <person name="Kaster A.-K."/>
            <person name="Ovreas L."/>
            <person name="Rohde M."/>
            <person name="Galperin M.Y."/>
            <person name="Jogler C."/>
        </authorList>
    </citation>
    <scope>NUCLEOTIDE SEQUENCE [LARGE SCALE GENOMIC DNA]</scope>
    <source>
        <strain evidence="1 2">Pla52o</strain>
    </source>
</reference>
<keyword evidence="2" id="KW-1185">Reference proteome</keyword>
<dbReference type="InterPro" id="IPR042226">
    <property type="entry name" value="eFR1_2_sf"/>
</dbReference>
<dbReference type="InterPro" id="IPR029064">
    <property type="entry name" value="Ribosomal_eL30-like_sf"/>
</dbReference>
<organism evidence="1 2">
    <name type="scientific">Novipirellula galeiformis</name>
    <dbReference type="NCBI Taxonomy" id="2528004"/>
    <lineage>
        <taxon>Bacteria</taxon>
        <taxon>Pseudomonadati</taxon>
        <taxon>Planctomycetota</taxon>
        <taxon>Planctomycetia</taxon>
        <taxon>Pirellulales</taxon>
        <taxon>Pirellulaceae</taxon>
        <taxon>Novipirellula</taxon>
    </lineage>
</organism>
<dbReference type="OrthoDB" id="144800at2"/>
<name>A0A5C6C9Y9_9BACT</name>
<dbReference type="AlphaFoldDB" id="A0A5C6C9Y9"/>
<comment type="caution">
    <text evidence="1">The sequence shown here is derived from an EMBL/GenBank/DDBJ whole genome shotgun (WGS) entry which is preliminary data.</text>
</comment>
<dbReference type="Pfam" id="PF18854">
    <property type="entry name" value="baeRF_family10"/>
    <property type="match status" value="1"/>
</dbReference>
<dbReference type="InterPro" id="IPR041202">
    <property type="entry name" value="BaeRF_family10"/>
</dbReference>
<dbReference type="Gene3D" id="3.30.420.60">
    <property type="entry name" value="eRF1 domain 2"/>
    <property type="match status" value="1"/>
</dbReference>
<protein>
    <submittedName>
        <fullName evidence="1">Peptide chain release factor 1</fullName>
    </submittedName>
</protein>
<accession>A0A5C6C9Y9</accession>
<sequence>MPQIDVRTMELRQLKQHILTLATLPETEAPVVSCYLALSAGAVADRNEFEAQVAALKIGSRGMSRRDLADAIKPIEAYLATELSPEAKGLAVFSRAGDTPYFLPLPVHISLPNWIVADSTPNLFHLVELKDSYHRYVLMICSETRARILEVNLGAVTAELWRQRPETRQRVGRTWTKRHYQHHRRGRAEQFLKEKVAVLERLMSSEGHVHLILAGDRRITDRLRRELPEHLLAQLVGVIPASSTSRDDTDVVQSTIASLIAAEQTESHETVDELLYQLRQGHLAAAGTKATHRALYCGQADVVVIAKQYAPGLGWTCGECGFTELEQPRPDTSCPECDARALHDFDIKEAIVRMAERHGCIVEVVNESEPLQRLGGIGCLLRYRLSDSCV</sequence>